<dbReference type="Gene3D" id="1.25.40.10">
    <property type="entry name" value="Tetratricopeptide repeat domain"/>
    <property type="match status" value="1"/>
</dbReference>
<dbReference type="SUPFAM" id="SSF48452">
    <property type="entry name" value="TPR-like"/>
    <property type="match status" value="1"/>
</dbReference>
<evidence type="ECO:0008006" key="4">
    <source>
        <dbReference type="Google" id="ProtNLM"/>
    </source>
</evidence>
<gene>
    <name evidence="2" type="ORF">SAMN05216270_10736</name>
</gene>
<feature type="compositionally biased region" description="Basic and acidic residues" evidence="1">
    <location>
        <begin position="198"/>
        <end position="219"/>
    </location>
</feature>
<accession>A0A1G6XB49</accession>
<organism evidence="2 3">
    <name type="scientific">Glycomyces harbinensis</name>
    <dbReference type="NCBI Taxonomy" id="58114"/>
    <lineage>
        <taxon>Bacteria</taxon>
        <taxon>Bacillati</taxon>
        <taxon>Actinomycetota</taxon>
        <taxon>Actinomycetes</taxon>
        <taxon>Glycomycetales</taxon>
        <taxon>Glycomycetaceae</taxon>
        <taxon>Glycomyces</taxon>
    </lineage>
</organism>
<sequence length="229" mass="25430">MTTRRSRRGRGDPFKRAARRTPPEQIRRTIEKRLLSADPEDGTDLAEFVDAAIAEHGPGVVDPELVAFAYGQSDRGDEAIALIEAVRADAPADEMKLFIHAGILHGQERNAECAVLLREALVHHPEGAVFHALLAWWCLDEVTESAARFHLRQALELDPAGDGPHISGVMLSRHYGDLEQAEVHLEFLRVHHPDAHEQILKEDAEKAKEAEEARDAERQDSEEDPGTVA</sequence>
<name>A0A1G6XB49_9ACTN</name>
<feature type="region of interest" description="Disordered" evidence="1">
    <location>
        <begin position="1"/>
        <end position="28"/>
    </location>
</feature>
<dbReference type="InterPro" id="IPR011990">
    <property type="entry name" value="TPR-like_helical_dom_sf"/>
</dbReference>
<evidence type="ECO:0000256" key="1">
    <source>
        <dbReference type="SAM" id="MobiDB-lite"/>
    </source>
</evidence>
<reference evidence="3" key="1">
    <citation type="submission" date="2016-10" db="EMBL/GenBank/DDBJ databases">
        <authorList>
            <person name="Varghese N."/>
            <person name="Submissions S."/>
        </authorList>
    </citation>
    <scope>NUCLEOTIDE SEQUENCE [LARGE SCALE GENOMIC DNA]</scope>
    <source>
        <strain evidence="3">CGMCC 4.3516</strain>
    </source>
</reference>
<dbReference type="AlphaFoldDB" id="A0A1G6XB49"/>
<keyword evidence="3" id="KW-1185">Reference proteome</keyword>
<dbReference type="OrthoDB" id="5477158at2"/>
<feature type="compositionally biased region" description="Acidic residues" evidence="1">
    <location>
        <begin position="220"/>
        <end position="229"/>
    </location>
</feature>
<dbReference type="Proteomes" id="UP000198949">
    <property type="component" value="Unassembled WGS sequence"/>
</dbReference>
<feature type="region of interest" description="Disordered" evidence="1">
    <location>
        <begin position="198"/>
        <end position="229"/>
    </location>
</feature>
<dbReference type="STRING" id="58114.SAMN05216270_10736"/>
<dbReference type="RefSeq" id="WP_091035075.1">
    <property type="nucleotide sequence ID" value="NZ_FNAD01000007.1"/>
</dbReference>
<evidence type="ECO:0000313" key="3">
    <source>
        <dbReference type="Proteomes" id="UP000198949"/>
    </source>
</evidence>
<protein>
    <recommendedName>
        <fullName evidence="4">Tetratricopeptide repeat-containing protein</fullName>
    </recommendedName>
</protein>
<proteinExistence type="predicted"/>
<evidence type="ECO:0000313" key="2">
    <source>
        <dbReference type="EMBL" id="SDD74567.1"/>
    </source>
</evidence>
<dbReference type="EMBL" id="FNAD01000007">
    <property type="protein sequence ID" value="SDD74567.1"/>
    <property type="molecule type" value="Genomic_DNA"/>
</dbReference>
<feature type="compositionally biased region" description="Basic and acidic residues" evidence="1">
    <location>
        <begin position="9"/>
        <end position="28"/>
    </location>
</feature>